<dbReference type="OMA" id="ATVMMMQ"/>
<dbReference type="GO" id="GO:0000976">
    <property type="term" value="F:transcription cis-regulatory region binding"/>
    <property type="evidence" value="ECO:0007669"/>
    <property type="project" value="TreeGrafter"/>
</dbReference>
<organism evidence="5 6">
    <name type="scientific">Alternaria alternata</name>
    <name type="common">Alternaria rot fungus</name>
    <name type="synonym">Torula alternata</name>
    <dbReference type="NCBI Taxonomy" id="5599"/>
    <lineage>
        <taxon>Eukaryota</taxon>
        <taxon>Fungi</taxon>
        <taxon>Dikarya</taxon>
        <taxon>Ascomycota</taxon>
        <taxon>Pezizomycotina</taxon>
        <taxon>Dothideomycetes</taxon>
        <taxon>Pleosporomycetidae</taxon>
        <taxon>Pleosporales</taxon>
        <taxon>Pleosporineae</taxon>
        <taxon>Pleosporaceae</taxon>
        <taxon>Alternaria</taxon>
        <taxon>Alternaria sect. Alternaria</taxon>
        <taxon>Alternaria alternata complex</taxon>
    </lineage>
</organism>
<dbReference type="VEuPathDB" id="FungiDB:CC77DRAFT_725718"/>
<feature type="domain" description="Zn(2)-C6 fungal-type" evidence="4">
    <location>
        <begin position="10"/>
        <end position="38"/>
    </location>
</feature>
<dbReference type="GO" id="GO:0008270">
    <property type="term" value="F:zinc ion binding"/>
    <property type="evidence" value="ECO:0007669"/>
    <property type="project" value="InterPro"/>
</dbReference>
<dbReference type="CDD" id="cd00067">
    <property type="entry name" value="GAL4"/>
    <property type="match status" value="1"/>
</dbReference>
<comment type="subcellular location">
    <subcellularLocation>
        <location evidence="1">Nucleus</location>
    </subcellularLocation>
</comment>
<accession>A0A177DTI6</accession>
<dbReference type="InterPro" id="IPR021858">
    <property type="entry name" value="Fun_TF"/>
</dbReference>
<keyword evidence="6" id="KW-1185">Reference proteome</keyword>
<reference evidence="5 6" key="1">
    <citation type="submission" date="2016-05" db="EMBL/GenBank/DDBJ databases">
        <title>Comparative analysis of secretome profiles of manganese(II)-oxidizing ascomycete fungi.</title>
        <authorList>
            <consortium name="DOE Joint Genome Institute"/>
            <person name="Zeiner C.A."/>
            <person name="Purvine S.O."/>
            <person name="Zink E.M."/>
            <person name="Wu S."/>
            <person name="Pasa-Tolic L."/>
            <person name="Chaput D.L."/>
            <person name="Haridas S."/>
            <person name="Grigoriev I.V."/>
            <person name="Santelli C.M."/>
            <person name="Hansel C.M."/>
        </authorList>
    </citation>
    <scope>NUCLEOTIDE SEQUENCE [LARGE SCALE GENOMIC DNA]</scope>
    <source>
        <strain evidence="5 6">SRC1lrK2f</strain>
    </source>
</reference>
<dbReference type="GO" id="GO:0045944">
    <property type="term" value="P:positive regulation of transcription by RNA polymerase II"/>
    <property type="evidence" value="ECO:0007669"/>
    <property type="project" value="TreeGrafter"/>
</dbReference>
<name>A0A177DTI6_ALTAL</name>
<dbReference type="Proteomes" id="UP000077248">
    <property type="component" value="Unassembled WGS sequence"/>
</dbReference>
<dbReference type="PANTHER" id="PTHR37534">
    <property type="entry name" value="TRANSCRIPTIONAL ACTIVATOR PROTEIN UGA3"/>
    <property type="match status" value="1"/>
</dbReference>
<evidence type="ECO:0000259" key="4">
    <source>
        <dbReference type="PROSITE" id="PS50048"/>
    </source>
</evidence>
<dbReference type="Gene3D" id="4.10.240.10">
    <property type="entry name" value="Zn(2)-C6 fungal-type DNA-binding domain"/>
    <property type="match status" value="1"/>
</dbReference>
<proteinExistence type="predicted"/>
<dbReference type="Pfam" id="PF11951">
    <property type="entry name" value="Fungal_trans_2"/>
    <property type="match status" value="1"/>
</dbReference>
<dbReference type="SMART" id="SM00066">
    <property type="entry name" value="GAL4"/>
    <property type="match status" value="1"/>
</dbReference>
<evidence type="ECO:0000256" key="2">
    <source>
        <dbReference type="ARBA" id="ARBA00023242"/>
    </source>
</evidence>
<dbReference type="GeneID" id="29118516"/>
<dbReference type="AlphaFoldDB" id="A0A177DTI6"/>
<dbReference type="GO" id="GO:0005634">
    <property type="term" value="C:nucleus"/>
    <property type="evidence" value="ECO:0007669"/>
    <property type="project" value="UniProtKB-SubCell"/>
</dbReference>
<dbReference type="GO" id="GO:0000981">
    <property type="term" value="F:DNA-binding transcription factor activity, RNA polymerase II-specific"/>
    <property type="evidence" value="ECO:0007669"/>
    <property type="project" value="InterPro"/>
</dbReference>
<evidence type="ECO:0000256" key="3">
    <source>
        <dbReference type="SAM" id="MobiDB-lite"/>
    </source>
</evidence>
<evidence type="ECO:0000313" key="5">
    <source>
        <dbReference type="EMBL" id="OAG22322.1"/>
    </source>
</evidence>
<dbReference type="Pfam" id="PF00172">
    <property type="entry name" value="Zn_clus"/>
    <property type="match status" value="1"/>
</dbReference>
<gene>
    <name evidence="5" type="ORF">CC77DRAFT_725718</name>
</gene>
<dbReference type="InterPro" id="IPR036864">
    <property type="entry name" value="Zn2-C6_fun-type_DNA-bd_sf"/>
</dbReference>
<evidence type="ECO:0000256" key="1">
    <source>
        <dbReference type="ARBA" id="ARBA00004123"/>
    </source>
</evidence>
<feature type="region of interest" description="Disordered" evidence="3">
    <location>
        <begin position="54"/>
        <end position="73"/>
    </location>
</feature>
<dbReference type="SUPFAM" id="SSF57701">
    <property type="entry name" value="Zn2/Cys6 DNA-binding domain"/>
    <property type="match status" value="1"/>
</dbReference>
<dbReference type="InterPro" id="IPR001138">
    <property type="entry name" value="Zn2Cys6_DnaBD"/>
</dbReference>
<evidence type="ECO:0000313" key="6">
    <source>
        <dbReference type="Proteomes" id="UP000077248"/>
    </source>
</evidence>
<sequence>MATHKRSRTGCWTCREAGYKCDELKPFCGRCTRLRITCKGYGIKLKWQDDGVSTLAKPPRKGRKKKTIDQVQAPSPTSIVSFASTPMALSSPEFVFSSPESTNTMPTLPLNSPGLSYGLSLDDRWLLNYWVEQLSTLISVAPRHGVATPFQRHLTAMAYESPALRSTILSMAANHLALTSNNASLHLQGYRFQRNAIRELQQMIQDPVEIDAEPALATVMMMQVSARLFGDDDEAHVANHLIGAKAMISRHEGDGWLASSNARFLMSLFAYHDILSSVSRGSQPLLDHKTGFTAVEGEQQLESIANVLLVVAQISQLQHAIKMRKAESPTCPALSEDENTTGRRIQQTLLAMDFVACKQEETQENTDISSTAEAYRHAAFIYLYRTWLDIGAPNPISMEHINQCLSQLQQVDAHSPLTSSHIWPLFTAGCEAIDSTQRHFVRVRFEEMYAVKRFPSLKRVMRDIEHVWEAKDTEQQTKGQAGMAKVDCIQVILKRRGREVELA</sequence>
<dbReference type="PROSITE" id="PS50048">
    <property type="entry name" value="ZN2_CY6_FUNGAL_2"/>
    <property type="match status" value="1"/>
</dbReference>
<protein>
    <recommendedName>
        <fullName evidence="4">Zn(2)-C6 fungal-type domain-containing protein</fullName>
    </recommendedName>
</protein>
<dbReference type="RefSeq" id="XP_018387743.1">
    <property type="nucleotide sequence ID" value="XM_018532922.1"/>
</dbReference>
<keyword evidence="2" id="KW-0539">Nucleus</keyword>
<dbReference type="PANTHER" id="PTHR37534:SF15">
    <property type="entry name" value="ZN(II)2CYS6 TRANSCRIPTION FACTOR (EUROFUNG)"/>
    <property type="match status" value="1"/>
</dbReference>
<dbReference type="KEGG" id="aalt:CC77DRAFT_725718"/>
<dbReference type="EMBL" id="KV441474">
    <property type="protein sequence ID" value="OAG22322.1"/>
    <property type="molecule type" value="Genomic_DNA"/>
</dbReference>